<evidence type="ECO:0000313" key="5">
    <source>
        <dbReference type="EMBL" id="KAJ5070467.1"/>
    </source>
</evidence>
<dbReference type="PANTHER" id="PTHR24189">
    <property type="entry name" value="MYOTROPHIN"/>
    <property type="match status" value="1"/>
</dbReference>
<dbReference type="SMART" id="SM00225">
    <property type="entry name" value="BTB"/>
    <property type="match status" value="1"/>
</dbReference>
<evidence type="ECO:0000259" key="4">
    <source>
        <dbReference type="PROSITE" id="PS50097"/>
    </source>
</evidence>
<dbReference type="PROSITE" id="PS50097">
    <property type="entry name" value="BTB"/>
    <property type="match status" value="1"/>
</dbReference>
<evidence type="ECO:0000256" key="3">
    <source>
        <dbReference type="PROSITE-ProRule" id="PRU00023"/>
    </source>
</evidence>
<keyword evidence="2 3" id="KW-0040">ANK repeat</keyword>
<dbReference type="Pfam" id="PF12796">
    <property type="entry name" value="Ank_2"/>
    <property type="match status" value="2"/>
</dbReference>
<dbReference type="SUPFAM" id="SSF54695">
    <property type="entry name" value="POZ domain"/>
    <property type="match status" value="1"/>
</dbReference>
<sequence length="552" mass="63526">MSIFQAIRSKYIQGIKEFLKEPKVFEETYNWTPLHYACLFRPPIEVIEILLDAGADPNAKNSRTPLHNAIELKSGFPIIKLLIERGAKITIPTGYYPLHFAAENGSSLEIISLLTTDEIINQSSGSTPFSLAIFGNSSLEVINFLIEKGAKPSKKCDELFEVCKKKFGVEFLKKLKEIGYDFKSVDNKNVLFYSVKNGINEEEFLYLEEQGVSPKSLSDNQDSLLHELLKNPSVKLKEVEFLIKKGVDINSKNEEFPLGLVMKRNQSNSHFLVNSLIRAGIDINDPKYESLITSAFNSQKLDICKELSRIGIKYDKIDQHNWFQKTLSTYNTICDDFRSLLNLSEISDYKLQTIEGEIPAHKFMINWRLSSDPKIQEKFCEICEKKTKNEVFMFLEFLYSGIPTKKEEKFEENFANEIGLPSDWFLNKKNRFGILNDLRSLFADEETKDFTLVCDNEEIKVHRLVLMARSELFRGMFLSVNDSSNKVSDYSGKTISSLQVLVKFFYLDQIDEQMVDSDILSQLEDASDYYQLNQNSSFSFEFERAQAYLKLN</sequence>
<dbReference type="SMART" id="SM00248">
    <property type="entry name" value="ANK"/>
    <property type="match status" value="6"/>
</dbReference>
<accession>A0A9Q0R7U6</accession>
<organism evidence="5 6">
    <name type="scientific">Anaeramoeba ignava</name>
    <name type="common">Anaerobic marine amoeba</name>
    <dbReference type="NCBI Taxonomy" id="1746090"/>
    <lineage>
        <taxon>Eukaryota</taxon>
        <taxon>Metamonada</taxon>
        <taxon>Anaeramoebidae</taxon>
        <taxon>Anaeramoeba</taxon>
    </lineage>
</organism>
<dbReference type="CDD" id="cd18186">
    <property type="entry name" value="BTB_POZ_ZBTB_KLHL-like"/>
    <property type="match status" value="1"/>
</dbReference>
<dbReference type="AlphaFoldDB" id="A0A9Q0R7U6"/>
<dbReference type="InterPro" id="IPR036770">
    <property type="entry name" value="Ankyrin_rpt-contain_sf"/>
</dbReference>
<comment type="caution">
    <text evidence="5">The sequence shown here is derived from an EMBL/GenBank/DDBJ whole genome shotgun (WGS) entry which is preliminary data.</text>
</comment>
<dbReference type="PROSITE" id="PS50088">
    <property type="entry name" value="ANK_REPEAT"/>
    <property type="match status" value="2"/>
</dbReference>
<evidence type="ECO:0000256" key="1">
    <source>
        <dbReference type="ARBA" id="ARBA00022737"/>
    </source>
</evidence>
<dbReference type="Proteomes" id="UP001149090">
    <property type="component" value="Unassembled WGS sequence"/>
</dbReference>
<dbReference type="InterPro" id="IPR000210">
    <property type="entry name" value="BTB/POZ_dom"/>
</dbReference>
<dbReference type="OrthoDB" id="194358at2759"/>
<dbReference type="PROSITE" id="PS50297">
    <property type="entry name" value="ANK_REP_REGION"/>
    <property type="match status" value="2"/>
</dbReference>
<dbReference type="SUPFAM" id="SSF48403">
    <property type="entry name" value="Ankyrin repeat"/>
    <property type="match status" value="1"/>
</dbReference>
<evidence type="ECO:0000256" key="2">
    <source>
        <dbReference type="ARBA" id="ARBA00023043"/>
    </source>
</evidence>
<feature type="repeat" description="ANK" evidence="3">
    <location>
        <begin position="29"/>
        <end position="62"/>
    </location>
</feature>
<dbReference type="Gene3D" id="1.25.40.20">
    <property type="entry name" value="Ankyrin repeat-containing domain"/>
    <property type="match status" value="2"/>
</dbReference>
<dbReference type="Gene3D" id="3.30.710.10">
    <property type="entry name" value="Potassium Channel Kv1.1, Chain A"/>
    <property type="match status" value="1"/>
</dbReference>
<protein>
    <submittedName>
        <fullName evidence="5">Ankyrin repeat-containing protein</fullName>
    </submittedName>
</protein>
<dbReference type="InterPro" id="IPR002110">
    <property type="entry name" value="Ankyrin_rpt"/>
</dbReference>
<reference evidence="5" key="1">
    <citation type="submission" date="2022-10" db="EMBL/GenBank/DDBJ databases">
        <title>Novel sulphate-reducing endosymbionts in the free-living metamonad Anaeramoeba.</title>
        <authorList>
            <person name="Jerlstrom-Hultqvist J."/>
            <person name="Cepicka I."/>
            <person name="Gallot-Lavallee L."/>
            <person name="Salas-Leiva D."/>
            <person name="Curtis B.A."/>
            <person name="Zahonova K."/>
            <person name="Pipaliya S."/>
            <person name="Dacks J."/>
            <person name="Roger A.J."/>
        </authorList>
    </citation>
    <scope>NUCLEOTIDE SEQUENCE</scope>
    <source>
        <strain evidence="5">BMAN</strain>
    </source>
</reference>
<dbReference type="PANTHER" id="PTHR24189:SF50">
    <property type="entry name" value="ANKYRIN REPEAT AND SOCS BOX PROTEIN 2"/>
    <property type="match status" value="1"/>
</dbReference>
<dbReference type="Pfam" id="PF00651">
    <property type="entry name" value="BTB"/>
    <property type="match status" value="1"/>
</dbReference>
<feature type="domain" description="BTB" evidence="4">
    <location>
        <begin position="448"/>
        <end position="514"/>
    </location>
</feature>
<dbReference type="EMBL" id="JAPDFW010000095">
    <property type="protein sequence ID" value="KAJ5070467.1"/>
    <property type="molecule type" value="Genomic_DNA"/>
</dbReference>
<gene>
    <name evidence="5" type="ORF">M0811_10939</name>
</gene>
<feature type="repeat" description="ANK" evidence="3">
    <location>
        <begin position="61"/>
        <end position="94"/>
    </location>
</feature>
<keyword evidence="1" id="KW-0677">Repeat</keyword>
<dbReference type="InterPro" id="IPR050745">
    <property type="entry name" value="Multifunctional_regulatory"/>
</dbReference>
<dbReference type="InterPro" id="IPR011333">
    <property type="entry name" value="SKP1/BTB/POZ_sf"/>
</dbReference>
<proteinExistence type="predicted"/>
<evidence type="ECO:0000313" key="6">
    <source>
        <dbReference type="Proteomes" id="UP001149090"/>
    </source>
</evidence>
<name>A0A9Q0R7U6_ANAIG</name>
<keyword evidence="6" id="KW-1185">Reference proteome</keyword>